<keyword evidence="1" id="KW-0805">Transcription regulation</keyword>
<dbReference type="PROSITE" id="PS50932">
    <property type="entry name" value="HTH_LACI_2"/>
    <property type="match status" value="1"/>
</dbReference>
<sequence>MKRPTITDIAREAGVSKGAVSYALNGRPGVSEATRHRITRIARELGWSPSSTARALSGGRAGVIGLVLDGPSEAFFPALLDGFEPELLLQVAAGLDASLAVYRRWRAERKVDGVLLTEPDHAAELVRIGLPAVVLGGPGGLSVPSVRVDDAAGAAEALEYLAALGHRHVVRIPGAAAFADPWEREEAFRAEARRLGLAGAEAAGAGGGGSARPAARAGDRSGGLGAGPGVGAGGAGDPGSAGPAAGARYRAIGWGTAASAGNRRAGWSGGSGDTPGANPRAGFGNRAATVHSEPSADAVRHVLLACPRPTALLCDTDSLAVAALVAARELGLAVPGDLSVVSWDDSGLCRLLRPALSAIRRPLPELGALAASMLRDLIAGEEVGDVCASRPRLITRGSTGPAR</sequence>
<dbReference type="PANTHER" id="PTHR30146:SF155">
    <property type="entry name" value="ALANINE RACEMASE"/>
    <property type="match status" value="1"/>
</dbReference>
<keyword evidence="2 6" id="KW-0238">DNA-binding</keyword>
<feature type="region of interest" description="Disordered" evidence="4">
    <location>
        <begin position="260"/>
        <end position="282"/>
    </location>
</feature>
<dbReference type="SMART" id="SM00354">
    <property type="entry name" value="HTH_LACI"/>
    <property type="match status" value="1"/>
</dbReference>
<evidence type="ECO:0000256" key="3">
    <source>
        <dbReference type="ARBA" id="ARBA00023163"/>
    </source>
</evidence>
<dbReference type="KEGG" id="amog:QRX60_40145"/>
<dbReference type="Pfam" id="PF13377">
    <property type="entry name" value="Peripla_BP_3"/>
    <property type="match status" value="1"/>
</dbReference>
<feature type="compositionally biased region" description="Gly residues" evidence="4">
    <location>
        <begin position="220"/>
        <end position="239"/>
    </location>
</feature>
<dbReference type="InterPro" id="IPR000843">
    <property type="entry name" value="HTH_LacI"/>
</dbReference>
<evidence type="ECO:0000313" key="7">
    <source>
        <dbReference type="Proteomes" id="UP001239397"/>
    </source>
</evidence>
<dbReference type="PANTHER" id="PTHR30146">
    <property type="entry name" value="LACI-RELATED TRANSCRIPTIONAL REPRESSOR"/>
    <property type="match status" value="1"/>
</dbReference>
<accession>A0A9Y2NHZ4</accession>
<dbReference type="CDD" id="cd01392">
    <property type="entry name" value="HTH_LacI"/>
    <property type="match status" value="1"/>
</dbReference>
<protein>
    <submittedName>
        <fullName evidence="6">LacI family DNA-binding transcriptional regulator</fullName>
    </submittedName>
</protein>
<dbReference type="Gene3D" id="3.40.50.2300">
    <property type="match status" value="2"/>
</dbReference>
<dbReference type="Proteomes" id="UP001239397">
    <property type="component" value="Chromosome"/>
</dbReference>
<evidence type="ECO:0000256" key="4">
    <source>
        <dbReference type="SAM" id="MobiDB-lite"/>
    </source>
</evidence>
<keyword evidence="3" id="KW-0804">Transcription</keyword>
<dbReference type="SUPFAM" id="SSF47413">
    <property type="entry name" value="lambda repressor-like DNA-binding domains"/>
    <property type="match status" value="1"/>
</dbReference>
<dbReference type="GO" id="GO:0000976">
    <property type="term" value="F:transcription cis-regulatory region binding"/>
    <property type="evidence" value="ECO:0007669"/>
    <property type="project" value="TreeGrafter"/>
</dbReference>
<evidence type="ECO:0000256" key="2">
    <source>
        <dbReference type="ARBA" id="ARBA00023125"/>
    </source>
</evidence>
<dbReference type="CDD" id="cd06267">
    <property type="entry name" value="PBP1_LacI_sugar_binding-like"/>
    <property type="match status" value="1"/>
</dbReference>
<dbReference type="EMBL" id="CP127295">
    <property type="protein sequence ID" value="WIY00213.1"/>
    <property type="molecule type" value="Genomic_DNA"/>
</dbReference>
<dbReference type="InterPro" id="IPR028082">
    <property type="entry name" value="Peripla_BP_I"/>
</dbReference>
<reference evidence="6 7" key="1">
    <citation type="submission" date="2023-06" db="EMBL/GenBank/DDBJ databases">
        <authorList>
            <person name="Oyuntsetseg B."/>
            <person name="Kim S.B."/>
        </authorList>
    </citation>
    <scope>NUCLEOTIDE SEQUENCE [LARGE SCALE GENOMIC DNA]</scope>
    <source>
        <strain evidence="6 7">4-36</strain>
    </source>
</reference>
<gene>
    <name evidence="6" type="ORF">QRX60_40145</name>
</gene>
<evidence type="ECO:0000259" key="5">
    <source>
        <dbReference type="PROSITE" id="PS50932"/>
    </source>
</evidence>
<dbReference type="SUPFAM" id="SSF53822">
    <property type="entry name" value="Periplasmic binding protein-like I"/>
    <property type="match status" value="2"/>
</dbReference>
<feature type="domain" description="HTH lacI-type" evidence="5">
    <location>
        <begin position="4"/>
        <end position="58"/>
    </location>
</feature>
<dbReference type="AlphaFoldDB" id="A0A9Y2NHZ4"/>
<dbReference type="PROSITE" id="PS00356">
    <property type="entry name" value="HTH_LACI_1"/>
    <property type="match status" value="1"/>
</dbReference>
<proteinExistence type="predicted"/>
<feature type="region of interest" description="Disordered" evidence="4">
    <location>
        <begin position="201"/>
        <end position="242"/>
    </location>
</feature>
<evidence type="ECO:0000256" key="1">
    <source>
        <dbReference type="ARBA" id="ARBA00023015"/>
    </source>
</evidence>
<keyword evidence="7" id="KW-1185">Reference proteome</keyword>
<dbReference type="InterPro" id="IPR010982">
    <property type="entry name" value="Lambda_DNA-bd_dom_sf"/>
</dbReference>
<dbReference type="RefSeq" id="WP_285996684.1">
    <property type="nucleotide sequence ID" value="NZ_CP127295.1"/>
</dbReference>
<evidence type="ECO:0000313" key="6">
    <source>
        <dbReference type="EMBL" id="WIY00213.1"/>
    </source>
</evidence>
<dbReference type="GO" id="GO:0003700">
    <property type="term" value="F:DNA-binding transcription factor activity"/>
    <property type="evidence" value="ECO:0007669"/>
    <property type="project" value="TreeGrafter"/>
</dbReference>
<dbReference type="InterPro" id="IPR046335">
    <property type="entry name" value="LacI/GalR-like_sensor"/>
</dbReference>
<organism evidence="6 7">
    <name type="scientific">Amycolatopsis mongoliensis</name>
    <dbReference type="NCBI Taxonomy" id="715475"/>
    <lineage>
        <taxon>Bacteria</taxon>
        <taxon>Bacillati</taxon>
        <taxon>Actinomycetota</taxon>
        <taxon>Actinomycetes</taxon>
        <taxon>Pseudonocardiales</taxon>
        <taxon>Pseudonocardiaceae</taxon>
        <taxon>Amycolatopsis</taxon>
    </lineage>
</organism>
<dbReference type="Gene3D" id="1.10.260.40">
    <property type="entry name" value="lambda repressor-like DNA-binding domains"/>
    <property type="match status" value="1"/>
</dbReference>
<dbReference type="Pfam" id="PF00356">
    <property type="entry name" value="LacI"/>
    <property type="match status" value="1"/>
</dbReference>
<name>A0A9Y2NHZ4_9PSEU</name>